<evidence type="ECO:0000256" key="6">
    <source>
        <dbReference type="ARBA" id="ARBA00022932"/>
    </source>
</evidence>
<dbReference type="GO" id="GO:0009360">
    <property type="term" value="C:DNA polymerase III complex"/>
    <property type="evidence" value="ECO:0007669"/>
    <property type="project" value="InterPro"/>
</dbReference>
<comment type="catalytic activity">
    <reaction evidence="7">
        <text>DNA(n) + a 2'-deoxyribonucleoside 5'-triphosphate = DNA(n+1) + diphosphate</text>
        <dbReference type="Rhea" id="RHEA:22508"/>
        <dbReference type="Rhea" id="RHEA-COMP:17339"/>
        <dbReference type="Rhea" id="RHEA-COMP:17340"/>
        <dbReference type="ChEBI" id="CHEBI:33019"/>
        <dbReference type="ChEBI" id="CHEBI:61560"/>
        <dbReference type="ChEBI" id="CHEBI:173112"/>
        <dbReference type="EC" id="2.7.7.7"/>
    </reaction>
</comment>
<dbReference type="GO" id="GO:0008408">
    <property type="term" value="F:3'-5' exonuclease activity"/>
    <property type="evidence" value="ECO:0007669"/>
    <property type="project" value="InterPro"/>
</dbReference>
<keyword evidence="5" id="KW-0235">DNA replication</keyword>
<reference evidence="9" key="1">
    <citation type="submission" date="2021-04" db="EMBL/GenBank/DDBJ databases">
        <title>Draft genome sequence data of methanotrophic Methylovulum sp. strain S1L and Methylomonas sp. strain S2AM isolated from boreal lake water columns.</title>
        <authorList>
            <person name="Rissanen A.J."/>
            <person name="Mangayil R."/>
            <person name="Svenning M.M."/>
            <person name="Khanongnuch R."/>
        </authorList>
    </citation>
    <scope>NUCLEOTIDE SEQUENCE</scope>
    <source>
        <strain evidence="9">S2AM</strain>
    </source>
</reference>
<dbReference type="EMBL" id="CP073754">
    <property type="protein sequence ID" value="QWF71483.1"/>
    <property type="molecule type" value="Genomic_DNA"/>
</dbReference>
<dbReference type="EC" id="2.7.7.7" evidence="1"/>
<protein>
    <recommendedName>
        <fullName evidence="2">DNA polymerase III subunit delta'</fullName>
        <ecNumber evidence="1">2.7.7.7</ecNumber>
    </recommendedName>
</protein>
<evidence type="ECO:0000256" key="2">
    <source>
        <dbReference type="ARBA" id="ARBA00014363"/>
    </source>
</evidence>
<dbReference type="GO" id="GO:0003887">
    <property type="term" value="F:DNA-directed DNA polymerase activity"/>
    <property type="evidence" value="ECO:0007669"/>
    <property type="project" value="UniProtKB-KW"/>
</dbReference>
<sequence>MTQSFSQIYPWQQADWQHLQAYRHQQRIPQALLFSGPAGVGKRQLAEVFARLLLCQAPQQDLPCGVCPACELLQAQTHSDYLSLEPDAEGKVIGVDKIRQLIAKLALTPQYAGYRTVIIAPADRLNSAAANAFLKCLEEPPERSCFLLISDQPGLLPATVRSRCQKLQVQCPDPQLAMDWLAGQGVNADSGQLLKLAQGAPLLAKVYAEQNILQLRRDTFTGWLQVGQGKANLVQLAEQWHKYDTQTLDLILAWLSVWLADIVKLRHGADIANPDFAAELQSLAARLDLPAVYAHYDRVLRSKALLPTQLNRQLQAEQLLIDWRQLHG</sequence>
<name>A0A975MP70_9GAMM</name>
<dbReference type="GO" id="GO:0006261">
    <property type="term" value="P:DNA-templated DNA replication"/>
    <property type="evidence" value="ECO:0007669"/>
    <property type="project" value="TreeGrafter"/>
</dbReference>
<evidence type="ECO:0000256" key="4">
    <source>
        <dbReference type="ARBA" id="ARBA00022695"/>
    </source>
</evidence>
<evidence type="ECO:0000313" key="9">
    <source>
        <dbReference type="EMBL" id="QWF71483.1"/>
    </source>
</evidence>
<dbReference type="KEGG" id="mpad:KEF85_03115"/>
<dbReference type="InterPro" id="IPR015199">
    <property type="entry name" value="DNA_pol_III_delta_C"/>
</dbReference>
<dbReference type="SUPFAM" id="SSF52540">
    <property type="entry name" value="P-loop containing nucleoside triphosphate hydrolases"/>
    <property type="match status" value="1"/>
</dbReference>
<organism evidence="9 10">
    <name type="scientific">Methylomonas paludis</name>
    <dbReference type="NCBI Taxonomy" id="1173101"/>
    <lineage>
        <taxon>Bacteria</taxon>
        <taxon>Pseudomonadati</taxon>
        <taxon>Pseudomonadota</taxon>
        <taxon>Gammaproteobacteria</taxon>
        <taxon>Methylococcales</taxon>
        <taxon>Methylococcaceae</taxon>
        <taxon>Methylomonas</taxon>
    </lineage>
</organism>
<evidence type="ECO:0000259" key="8">
    <source>
        <dbReference type="Pfam" id="PF09115"/>
    </source>
</evidence>
<gene>
    <name evidence="9" type="ORF">KEF85_03115</name>
</gene>
<accession>A0A975MP70</accession>
<dbReference type="Proteomes" id="UP000676649">
    <property type="component" value="Chromosome"/>
</dbReference>
<dbReference type="InterPro" id="IPR004622">
    <property type="entry name" value="DNA_pol_HolB"/>
</dbReference>
<evidence type="ECO:0000256" key="1">
    <source>
        <dbReference type="ARBA" id="ARBA00012417"/>
    </source>
</evidence>
<dbReference type="Gene3D" id="1.20.272.10">
    <property type="match status" value="1"/>
</dbReference>
<keyword evidence="10" id="KW-1185">Reference proteome</keyword>
<proteinExistence type="predicted"/>
<dbReference type="Pfam" id="PF13177">
    <property type="entry name" value="DNA_pol3_delta2"/>
    <property type="match status" value="1"/>
</dbReference>
<dbReference type="Pfam" id="PF09115">
    <property type="entry name" value="DNApol3-delta_C"/>
    <property type="match status" value="1"/>
</dbReference>
<evidence type="ECO:0000313" key="10">
    <source>
        <dbReference type="Proteomes" id="UP000676649"/>
    </source>
</evidence>
<dbReference type="AlphaFoldDB" id="A0A975MP70"/>
<dbReference type="InterPro" id="IPR050238">
    <property type="entry name" value="DNA_Rep/Repair_Clamp_Loader"/>
</dbReference>
<dbReference type="GO" id="GO:0003677">
    <property type="term" value="F:DNA binding"/>
    <property type="evidence" value="ECO:0007669"/>
    <property type="project" value="InterPro"/>
</dbReference>
<feature type="domain" description="DNA polymerase III delta subunit C-terminal" evidence="8">
    <location>
        <begin position="213"/>
        <end position="324"/>
    </location>
</feature>
<dbReference type="NCBIfam" id="NF004310">
    <property type="entry name" value="PRK05707.1"/>
    <property type="match status" value="1"/>
</dbReference>
<keyword evidence="4 9" id="KW-0548">Nucleotidyltransferase</keyword>
<keyword evidence="6" id="KW-0239">DNA-directed DNA polymerase</keyword>
<dbReference type="RefSeq" id="WP_215583268.1">
    <property type="nucleotide sequence ID" value="NZ_CP073754.1"/>
</dbReference>
<dbReference type="Gene3D" id="3.40.50.300">
    <property type="entry name" value="P-loop containing nucleotide triphosphate hydrolases"/>
    <property type="match status" value="1"/>
</dbReference>
<evidence type="ECO:0000256" key="3">
    <source>
        <dbReference type="ARBA" id="ARBA00022679"/>
    </source>
</evidence>
<dbReference type="PANTHER" id="PTHR11669:SF8">
    <property type="entry name" value="DNA POLYMERASE III SUBUNIT DELTA"/>
    <property type="match status" value="1"/>
</dbReference>
<dbReference type="InterPro" id="IPR027417">
    <property type="entry name" value="P-loop_NTPase"/>
</dbReference>
<evidence type="ECO:0000256" key="5">
    <source>
        <dbReference type="ARBA" id="ARBA00022705"/>
    </source>
</evidence>
<keyword evidence="3 9" id="KW-0808">Transferase</keyword>
<evidence type="ECO:0000256" key="7">
    <source>
        <dbReference type="ARBA" id="ARBA00049244"/>
    </source>
</evidence>
<dbReference type="PANTHER" id="PTHR11669">
    <property type="entry name" value="REPLICATION FACTOR C / DNA POLYMERASE III GAMMA-TAU SUBUNIT"/>
    <property type="match status" value="1"/>
</dbReference>
<dbReference type="NCBIfam" id="TIGR00678">
    <property type="entry name" value="holB"/>
    <property type="match status" value="1"/>
</dbReference>